<organism evidence="1 2">
    <name type="scientific">Ralstonia insidiosa</name>
    <dbReference type="NCBI Taxonomy" id="190721"/>
    <lineage>
        <taxon>Bacteria</taxon>
        <taxon>Pseudomonadati</taxon>
        <taxon>Pseudomonadota</taxon>
        <taxon>Betaproteobacteria</taxon>
        <taxon>Burkholderiales</taxon>
        <taxon>Burkholderiaceae</taxon>
        <taxon>Ralstonia</taxon>
    </lineage>
</organism>
<dbReference type="RefSeq" id="WP_064805016.1">
    <property type="nucleotide sequence ID" value="NZ_CP016022.1"/>
</dbReference>
<sequence length="1226" mass="131152">MPIQTGDIKLLQSEVLLDTDNGGGRMTANEVVDGLSNNLFPDISELDRTYGRIALRKAFPAVMTSTTDAYFGCNLVVAKAPDDPNVSMTMFTTRNWFDHRSDAANGVQSYLAKSVKWAGQLLGTQLQGQRSVQLLLKVGDPVPKIGQTLVLVQFEGLPTEFSQYVRVSDVKTTTRQFNYNNGTAGGITFTGVMATLTISSQLLYTFNGPEPTPYDNGAAQAICRDTVVANAANYYGVSDLIEAVAPGDVNIGVKSIYSQLVPSAQQSTPLANLNAAGNYNPAVQSGQTRQAIPVIISGAYPQLIYVPTAIKPGSLTLGACSDDGAGNLIITSNNVVVGTVAYTTNTITLSQSMGQTGQVSLSWMPAGVPVMVANTASIDINQTNRQNVFVQTLAPFPAPRRLQISYMAQGNWYTLTDTGGSGGFGAIKGSDPSLGAGTINYATGTVTLTLGALPDDGSSLMFAWSSPVQYFNRSDTTPPAPWVSFFITPTDSTQQLVMGTVNVTWPKPGGGNYSATVVSDTQKITGDATGYIRWYNGQYEIRLSPNVLPAGGTTFTLNYNLGSKKTKHFTAPLRDGNADLNLVLDDKNIVPSSLKVTWNVLINDYSTISNVPAQMQYFQTDPYATAQGDSTGKLRQYKADGTNTVVDHSAVDYVNGLVKFKPDVIVSVPQPVYQSNVIGYMRNANGGLSGPDFFNPVYQNTLVGINYYPVAATYPNDASGSVDVEYMTTTGSAQQQQVTVSEWKFDLTYQYNEPLVPGSVMFAWGGKVYYELNGTLFCDFNAGTNSGTAAGTINYATGEVSITTYTPGGGNGVSLLSLLTTVTGQPVDFLSFRVPQAPVVPGSLQLQFSPVTGGTVTATSNPDGTITGTNCFGYINYQTGVVNMRFGRMVTAAGNESAIWYNPDAVTTDGKIFKPYPIFANTATYNAVAYSYLPLDSSILGLDPVRLPVDGRVPIFQKGYVVVVHHTEQIPFPNANAGTKVSATRVRLAVGRVIDSSVPYKVVDPSMYSTDLNAGTCTLGGSINTSGYKLPLVFENRIEDMAQTSDVQINGRLALTRQLTHNFPVPGSKVSSALIAGDLQAQALNMFAQATWSGAWSNALIGAAPTANYNNAQYPILVTNKGALQERWALMFTDPQNFRVVGEQSGQVATGNVNQDCAPNNPATNQPYFTLRAAGWGGGWQAGNILRFNTTAANFPVWVARTVLQGPATVQDDTFQIQIRGDIDRQ</sequence>
<protein>
    <submittedName>
        <fullName evidence="1">Uncharacterized protein</fullName>
    </submittedName>
</protein>
<dbReference type="GeneID" id="61527175"/>
<accession>A0A191ZZN9</accession>
<dbReference type="Proteomes" id="UP000078572">
    <property type="component" value="Chromosome 1"/>
</dbReference>
<gene>
    <name evidence="1" type="ORF">A9Y76_14230</name>
</gene>
<dbReference type="OrthoDB" id="8477619at2"/>
<evidence type="ECO:0000313" key="1">
    <source>
        <dbReference type="EMBL" id="ANJ73553.1"/>
    </source>
</evidence>
<name>A0A191ZZN9_9RALS</name>
<dbReference type="AlphaFoldDB" id="A0A191ZZN9"/>
<proteinExistence type="predicted"/>
<evidence type="ECO:0000313" key="2">
    <source>
        <dbReference type="Proteomes" id="UP000078572"/>
    </source>
</evidence>
<dbReference type="EMBL" id="CP016022">
    <property type="protein sequence ID" value="ANJ73553.1"/>
    <property type="molecule type" value="Genomic_DNA"/>
</dbReference>
<keyword evidence="2" id="KW-1185">Reference proteome</keyword>
<reference evidence="2" key="1">
    <citation type="submission" date="2016-06" db="EMBL/GenBank/DDBJ databases">
        <authorList>
            <person name="Xu Y."/>
            <person name="Nagy A."/>
            <person name="Yan X."/>
            <person name="Kim S.W."/>
            <person name="Haley B."/>
            <person name="Liu N.T."/>
            <person name="Nou X."/>
        </authorList>
    </citation>
    <scope>NUCLEOTIDE SEQUENCE [LARGE SCALE GENOMIC DNA]</scope>
    <source>
        <strain evidence="2">ATCC 49129</strain>
    </source>
</reference>